<feature type="region of interest" description="Disordered" evidence="10">
    <location>
        <begin position="255"/>
        <end position="279"/>
    </location>
</feature>
<evidence type="ECO:0000259" key="11">
    <source>
        <dbReference type="Pfam" id="PF00382"/>
    </source>
</evidence>
<dbReference type="Proteomes" id="UP000001554">
    <property type="component" value="Chromosome 1"/>
</dbReference>
<reference evidence="13" key="1">
    <citation type="journal article" date="2020" name="Nat. Ecol. Evol.">
        <title>Deeply conserved synteny resolves early events in vertebrate evolution.</title>
        <authorList>
            <person name="Simakov O."/>
            <person name="Marletaz F."/>
            <person name="Yue J.X."/>
            <person name="O'Connell B."/>
            <person name="Jenkins J."/>
            <person name="Brandt A."/>
            <person name="Calef R."/>
            <person name="Tung C.H."/>
            <person name="Huang T.K."/>
            <person name="Schmutz J."/>
            <person name="Satoh N."/>
            <person name="Yu J.K."/>
            <person name="Putnam N.H."/>
            <person name="Green R.E."/>
            <person name="Rokhsar D.S."/>
        </authorList>
    </citation>
    <scope>NUCLEOTIDE SEQUENCE [LARGE SCALE GENOMIC DNA]</scope>
    <source>
        <strain evidence="13">S238N-H82</strain>
    </source>
</reference>
<dbReference type="RefSeq" id="XP_035666659.1">
    <property type="nucleotide sequence ID" value="XM_035810766.1"/>
</dbReference>
<evidence type="ECO:0000256" key="9">
    <source>
        <dbReference type="SAM" id="Coils"/>
    </source>
</evidence>
<name>A0A9J7KMN6_BRAFL</name>
<dbReference type="InterPro" id="IPR036915">
    <property type="entry name" value="Cyclin-like_sf"/>
</dbReference>
<dbReference type="CDD" id="cd20554">
    <property type="entry name" value="CYCLIN_TFIIIB90_rpt2"/>
    <property type="match status" value="1"/>
</dbReference>
<feature type="compositionally biased region" description="Acidic residues" evidence="10">
    <location>
        <begin position="261"/>
        <end position="275"/>
    </location>
</feature>
<keyword evidence="7" id="KW-0804">Transcription</keyword>
<dbReference type="PANTHER" id="PTHR11618">
    <property type="entry name" value="TRANSCRIPTION INITIATION FACTOR IIB-RELATED"/>
    <property type="match status" value="1"/>
</dbReference>
<evidence type="ECO:0000256" key="6">
    <source>
        <dbReference type="ARBA" id="ARBA00023015"/>
    </source>
</evidence>
<dbReference type="GO" id="GO:0005634">
    <property type="term" value="C:nucleus"/>
    <property type="evidence" value="ECO:0007669"/>
    <property type="project" value="UniProtKB-SubCell"/>
</dbReference>
<keyword evidence="13" id="KW-1185">Reference proteome</keyword>
<gene>
    <name evidence="14" type="primary">LOC118409611</name>
</gene>
<dbReference type="Gene3D" id="1.20.5.650">
    <property type="entry name" value="Single helix bin"/>
    <property type="match status" value="1"/>
</dbReference>
<dbReference type="GO" id="GO:0017025">
    <property type="term" value="F:TBP-class protein binding"/>
    <property type="evidence" value="ECO:0007669"/>
    <property type="project" value="InterPro"/>
</dbReference>
<keyword evidence="6" id="KW-0805">Transcription regulation</keyword>
<dbReference type="AlphaFoldDB" id="A0A9J7KMN6"/>
<evidence type="ECO:0000256" key="3">
    <source>
        <dbReference type="ARBA" id="ARBA00022723"/>
    </source>
</evidence>
<evidence type="ECO:0000256" key="5">
    <source>
        <dbReference type="ARBA" id="ARBA00022833"/>
    </source>
</evidence>
<keyword evidence="9" id="KW-0175">Coiled coil</keyword>
<dbReference type="Gene3D" id="1.10.472.10">
    <property type="entry name" value="Cyclin-like"/>
    <property type="match status" value="1"/>
</dbReference>
<dbReference type="Pfam" id="PF07741">
    <property type="entry name" value="BRF1"/>
    <property type="match status" value="1"/>
</dbReference>
<dbReference type="SUPFAM" id="SSF47954">
    <property type="entry name" value="Cyclin-like"/>
    <property type="match status" value="1"/>
</dbReference>
<feature type="compositionally biased region" description="Polar residues" evidence="10">
    <location>
        <begin position="391"/>
        <end position="403"/>
    </location>
</feature>
<evidence type="ECO:0000259" key="12">
    <source>
        <dbReference type="Pfam" id="PF07741"/>
    </source>
</evidence>
<feature type="compositionally biased region" description="Low complexity" evidence="10">
    <location>
        <begin position="204"/>
        <end position="213"/>
    </location>
</feature>
<comment type="similarity">
    <text evidence="2">Belongs to the TFIIB family.</text>
</comment>
<evidence type="ECO:0000256" key="2">
    <source>
        <dbReference type="ARBA" id="ARBA00010857"/>
    </source>
</evidence>
<feature type="compositionally biased region" description="Basic and acidic residues" evidence="10">
    <location>
        <begin position="318"/>
        <end position="332"/>
    </location>
</feature>
<feature type="compositionally biased region" description="Basic residues" evidence="10">
    <location>
        <begin position="333"/>
        <end position="344"/>
    </location>
</feature>
<dbReference type="PANTHER" id="PTHR11618:SF4">
    <property type="entry name" value="TRANSCRIPTION FACTOR IIIB 90 KDA SUBUNIT"/>
    <property type="match status" value="1"/>
</dbReference>
<dbReference type="InterPro" id="IPR000812">
    <property type="entry name" value="TFIIB"/>
</dbReference>
<dbReference type="FunFam" id="1.10.472.10:FF:000002">
    <property type="entry name" value="Transcription factor IIIB 90 kDa subunit"/>
    <property type="match status" value="1"/>
</dbReference>
<evidence type="ECO:0000256" key="1">
    <source>
        <dbReference type="ARBA" id="ARBA00004123"/>
    </source>
</evidence>
<keyword evidence="3" id="KW-0479">Metal-binding</keyword>
<protein>
    <submittedName>
        <fullName evidence="14">Transcription factor IIIB 90 kDa subunit-like isoform X2</fullName>
    </submittedName>
</protein>
<keyword evidence="8" id="KW-0539">Nucleus</keyword>
<dbReference type="GeneID" id="118409611"/>
<dbReference type="InterPro" id="IPR013150">
    <property type="entry name" value="TFIIB_cyclin"/>
</dbReference>
<feature type="region of interest" description="Disordered" evidence="10">
    <location>
        <begin position="82"/>
        <end position="101"/>
    </location>
</feature>
<feature type="domain" description="Transcription factor TFIIB cyclin-like" evidence="11">
    <location>
        <begin position="2"/>
        <end position="65"/>
    </location>
</feature>
<comment type="subcellular location">
    <subcellularLocation>
        <location evidence="1">Nucleus</location>
    </subcellularLocation>
</comment>
<keyword evidence="4" id="KW-0863">Zinc-finger</keyword>
<proteinExistence type="inferred from homology"/>
<dbReference type="GO" id="GO:0070897">
    <property type="term" value="P:transcription preinitiation complex assembly"/>
    <property type="evidence" value="ECO:0007669"/>
    <property type="project" value="InterPro"/>
</dbReference>
<feature type="compositionally biased region" description="Basic and acidic residues" evidence="10">
    <location>
        <begin position="424"/>
        <end position="434"/>
    </location>
</feature>
<feature type="region of interest" description="Disordered" evidence="10">
    <location>
        <begin position="142"/>
        <end position="221"/>
    </location>
</feature>
<evidence type="ECO:0000256" key="7">
    <source>
        <dbReference type="ARBA" id="ARBA00023163"/>
    </source>
</evidence>
<feature type="region of interest" description="Disordered" evidence="10">
    <location>
        <begin position="318"/>
        <end position="353"/>
    </location>
</feature>
<evidence type="ECO:0000256" key="4">
    <source>
        <dbReference type="ARBA" id="ARBA00022771"/>
    </source>
</evidence>
<dbReference type="InterPro" id="IPR011665">
    <property type="entry name" value="BRF1_TBP-bd_dom"/>
</dbReference>
<keyword evidence="5" id="KW-0862">Zinc</keyword>
<feature type="coiled-coil region" evidence="9">
    <location>
        <begin position="106"/>
        <end position="141"/>
    </location>
</feature>
<dbReference type="GO" id="GO:0008270">
    <property type="term" value="F:zinc ion binding"/>
    <property type="evidence" value="ECO:0007669"/>
    <property type="project" value="UniProtKB-KW"/>
</dbReference>
<evidence type="ECO:0000256" key="8">
    <source>
        <dbReference type="ARBA" id="ARBA00023242"/>
    </source>
</evidence>
<feature type="domain" description="Brf1 TBP-binding" evidence="12">
    <location>
        <begin position="280"/>
        <end position="377"/>
    </location>
</feature>
<accession>A0A9J7KMN6</accession>
<evidence type="ECO:0000313" key="14">
    <source>
        <dbReference type="RefSeq" id="XP_035666659.1"/>
    </source>
</evidence>
<evidence type="ECO:0000313" key="13">
    <source>
        <dbReference type="Proteomes" id="UP000001554"/>
    </source>
</evidence>
<sequence length="434" mass="49046">MRALRLVSRMKRDWMHGGRRPSGLCGAALLVSARLHDFHRTQKEIIKVVKVCEATLRKRLTEFEDTPSSKLTIDEFHKIDLEEEQDPPSFKHSRRKARQQLEEQLDKEIEGELTSLEVEIEKELEREREKRMKKMKNLLAAKGITESDIRGTPAGSPMPPLEGQEDGTSSPGTPCSRVDSPSVVPGTSCSGNPPEQKHSEQQHSEQQLPQEQQLSEEEVMGKILSPFAGIVPALGPEPTPESLGIKDSLDECLKVASEKEEGTEDEDGEKEEGGELDLTGINDEELDWFLLNDEEVRIKTEIWTLANADYIQKMKEKEEKEALEKEQGIHKPEQKKRRKPKKKQPIQASTAGEAIEKMLQEKKISSKINYDVLRDLNKETETKKPLEITPNRLTPSRLQQPLMSPNVPARTALRLPTGGSSKRWVKDPGRGKIL</sequence>
<feature type="region of interest" description="Disordered" evidence="10">
    <location>
        <begin position="379"/>
        <end position="434"/>
    </location>
</feature>
<evidence type="ECO:0000256" key="10">
    <source>
        <dbReference type="SAM" id="MobiDB-lite"/>
    </source>
</evidence>
<dbReference type="OMA" id="IMSEHES"/>
<reference evidence="14" key="2">
    <citation type="submission" date="2025-08" db="UniProtKB">
        <authorList>
            <consortium name="RefSeq"/>
        </authorList>
    </citation>
    <scope>IDENTIFICATION</scope>
    <source>
        <strain evidence="14">S238N-H82</strain>
        <tissue evidence="14">Testes</tissue>
    </source>
</reference>
<organism evidence="13 14">
    <name type="scientific">Branchiostoma floridae</name>
    <name type="common">Florida lancelet</name>
    <name type="synonym">Amphioxus</name>
    <dbReference type="NCBI Taxonomy" id="7739"/>
    <lineage>
        <taxon>Eukaryota</taxon>
        <taxon>Metazoa</taxon>
        <taxon>Chordata</taxon>
        <taxon>Cephalochordata</taxon>
        <taxon>Leptocardii</taxon>
        <taxon>Amphioxiformes</taxon>
        <taxon>Branchiostomatidae</taxon>
        <taxon>Branchiostoma</taxon>
    </lineage>
</organism>
<dbReference type="Pfam" id="PF00382">
    <property type="entry name" value="TFIIB"/>
    <property type="match status" value="1"/>
</dbReference>